<proteinExistence type="predicted"/>
<protein>
    <submittedName>
        <fullName evidence="1">Signal transduction protein</fullName>
    </submittedName>
</protein>
<organism evidence="1 2">
    <name type="scientific">Inconstantimicrobium mannanitabidum</name>
    <dbReference type="NCBI Taxonomy" id="1604901"/>
    <lineage>
        <taxon>Bacteria</taxon>
        <taxon>Bacillati</taxon>
        <taxon>Bacillota</taxon>
        <taxon>Clostridia</taxon>
        <taxon>Eubacteriales</taxon>
        <taxon>Clostridiaceae</taxon>
        <taxon>Inconstantimicrobium</taxon>
    </lineage>
</organism>
<dbReference type="EMBL" id="BROD01000001">
    <property type="protein sequence ID" value="GKX67326.1"/>
    <property type="molecule type" value="Genomic_DNA"/>
</dbReference>
<reference evidence="1" key="1">
    <citation type="journal article" date="2025" name="Int. J. Syst. Evol. Microbiol.">
        <title>Inconstantimicrobium mannanitabidum sp. nov., a novel member of the family Clostridiaceae isolated from anoxic soil under the treatment of reductive soil disinfestation.</title>
        <authorList>
            <person name="Ueki A."/>
            <person name="Tonouchi A."/>
            <person name="Honma S."/>
            <person name="Kaku N."/>
            <person name="Ueki K."/>
        </authorList>
    </citation>
    <scope>NUCLEOTIDE SEQUENCE</scope>
    <source>
        <strain evidence="1">TW13</strain>
    </source>
</reference>
<dbReference type="Proteomes" id="UP001058074">
    <property type="component" value="Unassembled WGS sequence"/>
</dbReference>
<evidence type="ECO:0000313" key="1">
    <source>
        <dbReference type="EMBL" id="GKX67326.1"/>
    </source>
</evidence>
<evidence type="ECO:0000313" key="2">
    <source>
        <dbReference type="Proteomes" id="UP001058074"/>
    </source>
</evidence>
<name>A0ACB5RDZ7_9CLOT</name>
<sequence>MEMDLMLEDMDKILYEEVCNIINNNSLSTVFQPIISLKDCTILGYEALSRVSEKSYITSSEMLFEVADRFNKTLEIEELCLKNALGNARKNKLQGKLFLNINSKNLEDVNISNKLKEQFLESYLINIQNIIIEITERYLIKNIENFSNNIDKMKNNNFIFAMDDVGAGYSGLNLIAEVKPKYIKLDMKLIRNIDKDSTKQALVRGMYEFSKQSHSLIIAEGIETKDELSTLVEIGVHYGQGYLIQEPSAILSPAREDIINFVDMLNSKESNLYRSNLEKIHIKSLCKSNKTISSNMLVSKVDELLKHEPNLVEICVVENEFIKGIITRRSFYSKLGWQYGYSIYSSKPISAIMNTEFLYVDCNTPIHKVINLAMSRSQETLYDYITVTNKSKYYGVVTVKELIEKVMELEVQNAKYLNPLTELPGNIMIEENLNNCIQNYCNYSVLYFDIDNFKAYNDVYGFENGDKVIIILAKILRKNIKDGHFIGHIGGDDFIAVFLNWDVEEVCSKIINTFDKEVTGCYKREDLEKGYIMTANRHGVEEKFPIISLSIAAVTNKKKDYINIYELAEESSKLKKRCKQMVGSNYIIL</sequence>
<accession>A0ACB5RDZ7</accession>
<keyword evidence="2" id="KW-1185">Reference proteome</keyword>
<gene>
    <name evidence="1" type="ORF">rsdtw13_25840</name>
</gene>
<comment type="caution">
    <text evidence="1">The sequence shown here is derived from an EMBL/GenBank/DDBJ whole genome shotgun (WGS) entry which is preliminary data.</text>
</comment>